<keyword evidence="6" id="KW-0408">Iron</keyword>
<dbReference type="Pfam" id="PF00266">
    <property type="entry name" value="Aminotran_5"/>
    <property type="match status" value="1"/>
</dbReference>
<dbReference type="PIRSF" id="PIRSF005572">
    <property type="entry name" value="NifS"/>
    <property type="match status" value="1"/>
</dbReference>
<feature type="region of interest" description="Disordered" evidence="9">
    <location>
        <begin position="1"/>
        <end position="20"/>
    </location>
</feature>
<evidence type="ECO:0000256" key="7">
    <source>
        <dbReference type="ARBA" id="ARBA00023014"/>
    </source>
</evidence>
<dbReference type="InterPro" id="IPR000192">
    <property type="entry name" value="Aminotrans_V_dom"/>
</dbReference>
<dbReference type="GO" id="GO:0008483">
    <property type="term" value="F:transaminase activity"/>
    <property type="evidence" value="ECO:0007669"/>
    <property type="project" value="UniProtKB-KW"/>
</dbReference>
<proteinExistence type="inferred from homology"/>
<dbReference type="InterPro" id="IPR015424">
    <property type="entry name" value="PyrdxlP-dep_Trfase"/>
</dbReference>
<keyword evidence="5" id="KW-0663">Pyridoxal phosphate</keyword>
<keyword evidence="7" id="KW-0411">Iron-sulfur</keyword>
<dbReference type="PANTHER" id="PTHR11601">
    <property type="entry name" value="CYSTEINE DESULFURYLASE FAMILY MEMBER"/>
    <property type="match status" value="1"/>
</dbReference>
<organism evidence="11 12">
    <name type="scientific">Phytoactinopolyspora alkaliphila</name>
    <dbReference type="NCBI Taxonomy" id="1783498"/>
    <lineage>
        <taxon>Bacteria</taxon>
        <taxon>Bacillati</taxon>
        <taxon>Actinomycetota</taxon>
        <taxon>Actinomycetes</taxon>
        <taxon>Jiangellales</taxon>
        <taxon>Jiangellaceae</taxon>
        <taxon>Phytoactinopolyspora</taxon>
    </lineage>
</organism>
<evidence type="ECO:0000256" key="3">
    <source>
        <dbReference type="ARBA" id="ARBA00022679"/>
    </source>
</evidence>
<reference evidence="11 12" key="1">
    <citation type="submission" date="2020-02" db="EMBL/GenBank/DDBJ databases">
        <authorList>
            <person name="Li X.-J."/>
            <person name="Feng X.-M."/>
        </authorList>
    </citation>
    <scope>NUCLEOTIDE SEQUENCE [LARGE SCALE GENOMIC DNA]</scope>
    <source>
        <strain evidence="11 12">CGMCC 4.7225</strain>
    </source>
</reference>
<sequence length="392" mass="41225">MESNDDHRVPEQGSGYFDAASAEPLHPSAREVWLAAVDEGWADPARLYGAARRARMLLDNAREVIASLLGAQPSEVSFTASGTQAVHQGVLGTARARRRAGRQIVASAVEHSAVLHAAAHSAGDDAGSPAAPRLVGVDRTGRVDPAEFAAAVDADTALACLQSANHEVGTVQPVDDVSEHCRDRGVPVFVDAAQTVGRQPVPRGWSVLAASAHKWGGPPGVGVLAVRRGTRWRSALPEDEREDGRVPGFGNLPGILAAASALHARAGEAEQLAARHRALVDRIRAEIPARVPDVEVVGDPDRRLPHLVTFSCLYVNGEALVGELDRAGFAVSSGSSCTASTLRPSHVLEAMGVLTHGNVRVSLSRDVTSADVDRFLDVVPQVVSRLRAEAGI</sequence>
<evidence type="ECO:0000256" key="8">
    <source>
        <dbReference type="ARBA" id="ARBA00050776"/>
    </source>
</evidence>
<dbReference type="Gene3D" id="3.90.1150.10">
    <property type="entry name" value="Aspartate Aminotransferase, domain 1"/>
    <property type="match status" value="1"/>
</dbReference>
<dbReference type="InterPro" id="IPR015422">
    <property type="entry name" value="PyrdxlP-dep_Trfase_small"/>
</dbReference>
<feature type="compositionally biased region" description="Basic and acidic residues" evidence="9">
    <location>
        <begin position="1"/>
        <end position="10"/>
    </location>
</feature>
<dbReference type="EMBL" id="JAAGOB010000018">
    <property type="protein sequence ID" value="NED98293.1"/>
    <property type="molecule type" value="Genomic_DNA"/>
</dbReference>
<evidence type="ECO:0000256" key="9">
    <source>
        <dbReference type="SAM" id="MobiDB-lite"/>
    </source>
</evidence>
<keyword evidence="4" id="KW-0479">Metal-binding</keyword>
<evidence type="ECO:0000256" key="4">
    <source>
        <dbReference type="ARBA" id="ARBA00022723"/>
    </source>
</evidence>
<comment type="cofactor">
    <cofactor evidence="1">
        <name>pyridoxal 5'-phosphate</name>
        <dbReference type="ChEBI" id="CHEBI:597326"/>
    </cofactor>
</comment>
<keyword evidence="11" id="KW-0032">Aminotransferase</keyword>
<dbReference type="SUPFAM" id="SSF53383">
    <property type="entry name" value="PLP-dependent transferases"/>
    <property type="match status" value="1"/>
</dbReference>
<dbReference type="Gene3D" id="3.40.640.10">
    <property type="entry name" value="Type I PLP-dependent aspartate aminotransferase-like (Major domain)"/>
    <property type="match status" value="1"/>
</dbReference>
<protein>
    <submittedName>
        <fullName evidence="11">Aminotransferase class V-fold PLP-dependent enzyme</fullName>
    </submittedName>
</protein>
<evidence type="ECO:0000256" key="5">
    <source>
        <dbReference type="ARBA" id="ARBA00022898"/>
    </source>
</evidence>
<dbReference type="InterPro" id="IPR015421">
    <property type="entry name" value="PyrdxlP-dep_Trfase_major"/>
</dbReference>
<dbReference type="InterPro" id="IPR016454">
    <property type="entry name" value="Cysteine_dSase"/>
</dbReference>
<evidence type="ECO:0000256" key="2">
    <source>
        <dbReference type="ARBA" id="ARBA00006490"/>
    </source>
</evidence>
<dbReference type="PANTHER" id="PTHR11601:SF34">
    <property type="entry name" value="CYSTEINE DESULFURASE"/>
    <property type="match status" value="1"/>
</dbReference>
<comment type="catalytic activity">
    <reaction evidence="8">
        <text>(sulfur carrier)-H + L-cysteine = (sulfur carrier)-SH + L-alanine</text>
        <dbReference type="Rhea" id="RHEA:43892"/>
        <dbReference type="Rhea" id="RHEA-COMP:14737"/>
        <dbReference type="Rhea" id="RHEA-COMP:14739"/>
        <dbReference type="ChEBI" id="CHEBI:29917"/>
        <dbReference type="ChEBI" id="CHEBI:35235"/>
        <dbReference type="ChEBI" id="CHEBI:57972"/>
        <dbReference type="ChEBI" id="CHEBI:64428"/>
        <dbReference type="EC" id="2.8.1.7"/>
    </reaction>
</comment>
<keyword evidence="12" id="KW-1185">Reference proteome</keyword>
<evidence type="ECO:0000259" key="10">
    <source>
        <dbReference type="Pfam" id="PF00266"/>
    </source>
</evidence>
<dbReference type="GO" id="GO:0046872">
    <property type="term" value="F:metal ion binding"/>
    <property type="evidence" value="ECO:0007669"/>
    <property type="project" value="UniProtKB-KW"/>
</dbReference>
<dbReference type="GO" id="GO:0031071">
    <property type="term" value="F:cysteine desulfurase activity"/>
    <property type="evidence" value="ECO:0007669"/>
    <property type="project" value="UniProtKB-EC"/>
</dbReference>
<name>A0A6N9YTC5_9ACTN</name>
<accession>A0A6N9YTC5</accession>
<comment type="caution">
    <text evidence="11">The sequence shown here is derived from an EMBL/GenBank/DDBJ whole genome shotgun (WGS) entry which is preliminary data.</text>
</comment>
<evidence type="ECO:0000256" key="1">
    <source>
        <dbReference type="ARBA" id="ARBA00001933"/>
    </source>
</evidence>
<dbReference type="RefSeq" id="WP_163821076.1">
    <property type="nucleotide sequence ID" value="NZ_JAAGOB010000018.1"/>
</dbReference>
<gene>
    <name evidence="11" type="ORF">G1H11_23615</name>
</gene>
<evidence type="ECO:0000313" key="11">
    <source>
        <dbReference type="EMBL" id="NED98293.1"/>
    </source>
</evidence>
<feature type="domain" description="Aminotransferase class V" evidence="10">
    <location>
        <begin position="50"/>
        <end position="375"/>
    </location>
</feature>
<evidence type="ECO:0000313" key="12">
    <source>
        <dbReference type="Proteomes" id="UP000469185"/>
    </source>
</evidence>
<dbReference type="Proteomes" id="UP000469185">
    <property type="component" value="Unassembled WGS sequence"/>
</dbReference>
<dbReference type="AlphaFoldDB" id="A0A6N9YTC5"/>
<comment type="similarity">
    <text evidence="2">Belongs to the class-V pyridoxal-phosphate-dependent aminotransferase family. NifS/IscS subfamily.</text>
</comment>
<keyword evidence="3 11" id="KW-0808">Transferase</keyword>
<evidence type="ECO:0000256" key="6">
    <source>
        <dbReference type="ARBA" id="ARBA00023004"/>
    </source>
</evidence>
<dbReference type="GO" id="GO:0051536">
    <property type="term" value="F:iron-sulfur cluster binding"/>
    <property type="evidence" value="ECO:0007669"/>
    <property type="project" value="UniProtKB-KW"/>
</dbReference>